<dbReference type="GO" id="GO:0007020">
    <property type="term" value="P:microtubule nucleation"/>
    <property type="evidence" value="ECO:0007669"/>
    <property type="project" value="InterPro"/>
</dbReference>
<dbReference type="RefSeq" id="XP_001876975.1">
    <property type="nucleotide sequence ID" value="XM_001876940.1"/>
</dbReference>
<dbReference type="GO" id="GO:0031122">
    <property type="term" value="P:cytoplasmic microtubule organization"/>
    <property type="evidence" value="ECO:0007669"/>
    <property type="project" value="TreeGrafter"/>
</dbReference>
<dbReference type="Gene3D" id="1.20.120.1900">
    <property type="entry name" value="Gamma-tubulin complex, C-terminal domain"/>
    <property type="match status" value="1"/>
</dbReference>
<dbReference type="GO" id="GO:0043015">
    <property type="term" value="F:gamma-tubulin binding"/>
    <property type="evidence" value="ECO:0007669"/>
    <property type="project" value="InterPro"/>
</dbReference>
<gene>
    <name evidence="10" type="ORF">LACBIDRAFT_311450</name>
</gene>
<feature type="compositionally biased region" description="Low complexity" evidence="6">
    <location>
        <begin position="243"/>
        <end position="253"/>
    </location>
</feature>
<dbReference type="GO" id="GO:0005816">
    <property type="term" value="C:spindle pole body"/>
    <property type="evidence" value="ECO:0007669"/>
    <property type="project" value="UniProtKB-ARBA"/>
</dbReference>
<dbReference type="InParanoid" id="B0CXE5"/>
<evidence type="ECO:0000259" key="8">
    <source>
        <dbReference type="Pfam" id="PF04130"/>
    </source>
</evidence>
<reference evidence="10 11" key="1">
    <citation type="journal article" date="2008" name="Nature">
        <title>The genome of Laccaria bicolor provides insights into mycorrhizal symbiosis.</title>
        <authorList>
            <person name="Martin F."/>
            <person name="Aerts A."/>
            <person name="Ahren D."/>
            <person name="Brun A."/>
            <person name="Danchin E.G.J."/>
            <person name="Duchaussoy F."/>
            <person name="Gibon J."/>
            <person name="Kohler A."/>
            <person name="Lindquist E."/>
            <person name="Pereda V."/>
            <person name="Salamov A."/>
            <person name="Shapiro H.J."/>
            <person name="Wuyts J."/>
            <person name="Blaudez D."/>
            <person name="Buee M."/>
            <person name="Brokstein P."/>
            <person name="Canbaeck B."/>
            <person name="Cohen D."/>
            <person name="Courty P.E."/>
            <person name="Coutinho P.M."/>
            <person name="Delaruelle C."/>
            <person name="Detter J.C."/>
            <person name="Deveau A."/>
            <person name="DiFazio S."/>
            <person name="Duplessis S."/>
            <person name="Fraissinet-Tachet L."/>
            <person name="Lucic E."/>
            <person name="Frey-Klett P."/>
            <person name="Fourrey C."/>
            <person name="Feussner I."/>
            <person name="Gay G."/>
            <person name="Grimwood J."/>
            <person name="Hoegger P.J."/>
            <person name="Jain P."/>
            <person name="Kilaru S."/>
            <person name="Labbe J."/>
            <person name="Lin Y.C."/>
            <person name="Legue V."/>
            <person name="Le Tacon F."/>
            <person name="Marmeisse R."/>
            <person name="Melayah D."/>
            <person name="Montanini B."/>
            <person name="Muratet M."/>
            <person name="Nehls U."/>
            <person name="Niculita-Hirzel H."/>
            <person name="Oudot-Le Secq M.P."/>
            <person name="Peter M."/>
            <person name="Quesneville H."/>
            <person name="Rajashekar B."/>
            <person name="Reich M."/>
            <person name="Rouhier N."/>
            <person name="Schmutz J."/>
            <person name="Yin T."/>
            <person name="Chalot M."/>
            <person name="Henrissat B."/>
            <person name="Kuees U."/>
            <person name="Lucas S."/>
            <person name="Van de Peer Y."/>
            <person name="Podila G.K."/>
            <person name="Polle A."/>
            <person name="Pukkila P.J."/>
            <person name="Richardson P.M."/>
            <person name="Rouze P."/>
            <person name="Sanders I.R."/>
            <person name="Stajich J.E."/>
            <person name="Tunlid A."/>
            <person name="Tuskan G."/>
            <person name="Grigoriev I.V."/>
        </authorList>
    </citation>
    <scope>NUCLEOTIDE SEQUENCE [LARGE SCALE GENOMIC DNA]</scope>
    <source>
        <strain evidence="11">S238N-H82 / ATCC MYA-4686</strain>
    </source>
</reference>
<feature type="region of interest" description="Disordered" evidence="6">
    <location>
        <begin position="1"/>
        <end position="68"/>
    </location>
</feature>
<keyword evidence="3" id="KW-0963">Cytoplasm</keyword>
<keyword evidence="7" id="KW-1133">Transmembrane helix</keyword>
<dbReference type="GO" id="GO:0000278">
    <property type="term" value="P:mitotic cell cycle"/>
    <property type="evidence" value="ECO:0007669"/>
    <property type="project" value="TreeGrafter"/>
</dbReference>
<dbReference type="Pfam" id="PF04130">
    <property type="entry name" value="GCP_C_terminal"/>
    <property type="match status" value="1"/>
</dbReference>
<evidence type="ECO:0000313" key="11">
    <source>
        <dbReference type="Proteomes" id="UP000001194"/>
    </source>
</evidence>
<dbReference type="AlphaFoldDB" id="B0CXE5"/>
<feature type="domain" description="Gamma tubulin complex component protein N-terminal" evidence="9">
    <location>
        <begin position="366"/>
        <end position="698"/>
    </location>
</feature>
<dbReference type="InterPro" id="IPR042241">
    <property type="entry name" value="GCP_C_sf"/>
</dbReference>
<dbReference type="InterPro" id="IPR041470">
    <property type="entry name" value="GCP_N"/>
</dbReference>
<evidence type="ECO:0000256" key="6">
    <source>
        <dbReference type="SAM" id="MobiDB-lite"/>
    </source>
</evidence>
<organism evidence="11">
    <name type="scientific">Laccaria bicolor (strain S238N-H82 / ATCC MYA-4686)</name>
    <name type="common">Bicoloured deceiver</name>
    <name type="synonym">Laccaria laccata var. bicolor</name>
    <dbReference type="NCBI Taxonomy" id="486041"/>
    <lineage>
        <taxon>Eukaryota</taxon>
        <taxon>Fungi</taxon>
        <taxon>Dikarya</taxon>
        <taxon>Basidiomycota</taxon>
        <taxon>Agaricomycotina</taxon>
        <taxon>Agaricomycetes</taxon>
        <taxon>Agaricomycetidae</taxon>
        <taxon>Agaricales</taxon>
        <taxon>Agaricineae</taxon>
        <taxon>Hydnangiaceae</taxon>
        <taxon>Laccaria</taxon>
    </lineage>
</organism>
<feature type="region of interest" description="Disordered" evidence="6">
    <location>
        <begin position="230"/>
        <end position="286"/>
    </location>
</feature>
<keyword evidence="11" id="KW-1185">Reference proteome</keyword>
<dbReference type="GO" id="GO:0000930">
    <property type="term" value="C:gamma-tubulin complex"/>
    <property type="evidence" value="ECO:0007669"/>
    <property type="project" value="UniProtKB-ARBA"/>
</dbReference>
<evidence type="ECO:0000256" key="7">
    <source>
        <dbReference type="SAM" id="Phobius"/>
    </source>
</evidence>
<evidence type="ECO:0000313" key="10">
    <source>
        <dbReference type="EMBL" id="EDR12711.1"/>
    </source>
</evidence>
<dbReference type="PANTHER" id="PTHR19302">
    <property type="entry name" value="GAMMA TUBULIN COMPLEX PROTEIN"/>
    <property type="match status" value="1"/>
</dbReference>
<dbReference type="OrthoDB" id="66546at2759"/>
<comment type="similarity">
    <text evidence="2">Belongs to the TUBGCP family.</text>
</comment>
<comment type="subcellular location">
    <subcellularLocation>
        <location evidence="1">Cytoplasm</location>
        <location evidence="1">Cytoskeleton</location>
    </subcellularLocation>
</comment>
<dbReference type="PANTHER" id="PTHR19302:SF33">
    <property type="entry name" value="GAMMA-TUBULIN COMPLEX COMPONENT 5"/>
    <property type="match status" value="1"/>
</dbReference>
<evidence type="ECO:0000259" key="9">
    <source>
        <dbReference type="Pfam" id="PF17681"/>
    </source>
</evidence>
<dbReference type="GO" id="GO:0051321">
    <property type="term" value="P:meiotic cell cycle"/>
    <property type="evidence" value="ECO:0007669"/>
    <property type="project" value="TreeGrafter"/>
</dbReference>
<dbReference type="KEGG" id="lbc:LACBIDRAFT_311450"/>
<evidence type="ECO:0000256" key="5">
    <source>
        <dbReference type="ARBA" id="ARBA00023212"/>
    </source>
</evidence>
<dbReference type="InterPro" id="IPR040457">
    <property type="entry name" value="GCP_C"/>
</dbReference>
<feature type="compositionally biased region" description="Basic and acidic residues" evidence="6">
    <location>
        <begin position="230"/>
        <end position="239"/>
    </location>
</feature>
<dbReference type="GO" id="GO:0051011">
    <property type="term" value="F:microtubule minus-end binding"/>
    <property type="evidence" value="ECO:0007669"/>
    <property type="project" value="TreeGrafter"/>
</dbReference>
<protein>
    <submittedName>
        <fullName evidence="10">Predicted protein</fullName>
    </submittedName>
</protein>
<dbReference type="InterPro" id="IPR059169">
    <property type="entry name" value="GCP5_N_ext"/>
</dbReference>
<dbReference type="EMBL" id="DS547094">
    <property type="protein sequence ID" value="EDR12711.1"/>
    <property type="molecule type" value="Genomic_DNA"/>
</dbReference>
<evidence type="ECO:0000256" key="1">
    <source>
        <dbReference type="ARBA" id="ARBA00004245"/>
    </source>
</evidence>
<sequence length="1147" mass="127705">MIPSSSSSGLSAPISSRPSSSLSVSRPSSSASHRPPSSLSTTRPSTSTVRPHSRYSQRPHSRHARSRLVPVCQTLIAQVTGLLEDGTPSDEGGEKFRSLVEYAVKSLESTTIHKAAAGVDMGVVDRQISGLALKSRINSRDAHGEALEISYKKLKDIVEGRENDLDQEIQTSRLPDHLQFLLTLSEPSSPKTLSFAKEYLENANNPVAPPPALTWAEILAEEPFEGEHWEGIYDGHQNDWDTTPSLSPLNSDDLALDNDDSLSTSDYEEPASSLPKQVENEPWPSTQAKAKMPYTYAHRKVFEDLRARQYWRDGWTTDADPKRRFDLWDPSTLGPALTHALARQQGGLAAHGILQPEKFIDEEDLVREVLIALQGRNNIVLSWRDGAYTITPSTPRLIHLSIASQSSILSSLSKTAATVENLRRFTASIFLQSRSQYIKPSQSAATYIRKATTTRTCEAFADAIDHEIRSLDAWCARREEVMCRASAGIDEDDVVVSLLGTEKAVRDQYETSFEVLLDVVQNVFDVKEGFSEHATFPAMGRRSPAAVTAFLLDSLFSHVQEHLERGDTVTSDTLMRVFVRSAEPVWGMIGKWLKDGMGLGLAIGRGGVPGQADELDEEFFIESTGVGVGLMAMGLLDPEFWKEGYSLREGVVLGEDESRIQEEKKAIPAFLEHVAELVLGTGKAVGLIRALGIPPSANGFGKWRSFAEVVSSNSPAVGRSGQDGGALFSVSVDTLSRIIYDGLLPRCQATGSLLAKVLVDDCDLWRHLGSIEDLYLMRKGDAVSHYIDVLFAKMDTHQSWSDFHFMNTAFNDVVEANLNAGAKEWIQPSLVRLSYRGTKEKEKSINKTVKAIDGLLLGYAIPFPLTYIFRPRIIQVYGDIFVFLLQVRRAKSVLERILVRGERGRDKKLKEEFKAFYAMRSRLSWFINTLLNFFTTYVCFILHILDGVSIRRKVIHAQVLKFHDDFRDTKSLDEMIQVHDEHLDKIQGRCLLKSNTSALHRSIISILDLSLHFSDMFATFAGDTTTTLDVSRQSISMRRHRSRRQRRLRRDVIGFSQSLHESEASSEDDDEEVEVNLDTIPDTPDPSYSMMSSAAGEDFFTRVDKMSTELDGLVRFVRRGVESLAGGLSEAAPAFGVLAFALEDWDM</sequence>
<keyword evidence="5" id="KW-0206">Cytoskeleton</keyword>
<name>B0CXE5_LACBS</name>
<dbReference type="Proteomes" id="UP000001194">
    <property type="component" value="Unassembled WGS sequence"/>
</dbReference>
<keyword evidence="7" id="KW-0472">Membrane</keyword>
<dbReference type="GO" id="GO:0005874">
    <property type="term" value="C:microtubule"/>
    <property type="evidence" value="ECO:0007669"/>
    <property type="project" value="UniProtKB-KW"/>
</dbReference>
<dbReference type="GeneID" id="6072672"/>
<dbReference type="GO" id="GO:0051225">
    <property type="term" value="P:spindle assembly"/>
    <property type="evidence" value="ECO:0007669"/>
    <property type="project" value="TreeGrafter"/>
</dbReference>
<feature type="compositionally biased region" description="Low complexity" evidence="6">
    <location>
        <begin position="1"/>
        <end position="50"/>
    </location>
</feature>
<accession>B0CXE5</accession>
<evidence type="ECO:0000256" key="2">
    <source>
        <dbReference type="ARBA" id="ARBA00010337"/>
    </source>
</evidence>
<dbReference type="STRING" id="486041.B0CXE5"/>
<dbReference type="InterPro" id="IPR007259">
    <property type="entry name" value="GCP"/>
</dbReference>
<dbReference type="HOGENOM" id="CLU_286852_0_0_1"/>
<evidence type="ECO:0000256" key="3">
    <source>
        <dbReference type="ARBA" id="ARBA00022490"/>
    </source>
</evidence>
<dbReference type="CDD" id="cd22572">
    <property type="entry name" value="GCP5_NTD"/>
    <property type="match status" value="1"/>
</dbReference>
<proteinExistence type="inferred from homology"/>
<keyword evidence="4" id="KW-0493">Microtubule</keyword>
<feature type="compositionally biased region" description="Basic residues" evidence="6">
    <location>
        <begin position="51"/>
        <end position="66"/>
    </location>
</feature>
<feature type="domain" description="Gamma tubulin complex component C-terminal" evidence="8">
    <location>
        <begin position="764"/>
        <end position="1063"/>
    </location>
</feature>
<feature type="transmembrane region" description="Helical" evidence="7">
    <location>
        <begin position="923"/>
        <end position="945"/>
    </location>
</feature>
<dbReference type="GO" id="GO:0000922">
    <property type="term" value="C:spindle pole"/>
    <property type="evidence" value="ECO:0007669"/>
    <property type="project" value="InterPro"/>
</dbReference>
<dbReference type="Pfam" id="PF17681">
    <property type="entry name" value="GCP_N_terminal"/>
    <property type="match status" value="1"/>
</dbReference>
<evidence type="ECO:0000256" key="4">
    <source>
        <dbReference type="ARBA" id="ARBA00022701"/>
    </source>
</evidence>
<keyword evidence="7" id="KW-0812">Transmembrane</keyword>